<feature type="DNA-binding region" description="OmpR/PhoB-type" evidence="7">
    <location>
        <begin position="126"/>
        <end position="225"/>
    </location>
</feature>
<dbReference type="SMART" id="SM00448">
    <property type="entry name" value="REC"/>
    <property type="match status" value="1"/>
</dbReference>
<evidence type="ECO:0000256" key="4">
    <source>
        <dbReference type="ARBA" id="ARBA00023125"/>
    </source>
</evidence>
<evidence type="ECO:0000256" key="1">
    <source>
        <dbReference type="ARBA" id="ARBA00022553"/>
    </source>
</evidence>
<dbReference type="SUPFAM" id="SSF52172">
    <property type="entry name" value="CheY-like"/>
    <property type="match status" value="1"/>
</dbReference>
<dbReference type="PANTHER" id="PTHR48111">
    <property type="entry name" value="REGULATOR OF RPOS"/>
    <property type="match status" value="1"/>
</dbReference>
<reference evidence="11" key="1">
    <citation type="journal article" date="2019" name="Int. J. Syst. Evol. Microbiol.">
        <title>The Global Catalogue of Microorganisms (GCM) 10K type strain sequencing project: providing services to taxonomists for standard genome sequencing and annotation.</title>
        <authorList>
            <consortium name="The Broad Institute Genomics Platform"/>
            <consortium name="The Broad Institute Genome Sequencing Center for Infectious Disease"/>
            <person name="Wu L."/>
            <person name="Ma J."/>
        </authorList>
    </citation>
    <scope>NUCLEOTIDE SEQUENCE [LARGE SCALE GENOMIC DNA]</scope>
    <source>
        <strain evidence="11">CCUG 67170</strain>
    </source>
</reference>
<keyword evidence="3" id="KW-0805">Transcription regulation</keyword>
<sequence length="228" mass="25130">MPLKILLAEDEEQLSHVYATALRHKGFTVTQVSNGLEAVKAAKTERFDVMILDIMMPIMTGLEALEEIRASGDKTHIIMLTAMAELDDKISGLSAGADDYLTKPISIKELLARIESLERRLAKFSSPLLSCGTVTLNLAEQELSSHNAVRLAGKEVRLMELFMLNPGKALSTEELFNQVWAGDGDDSITDSYVWVYVSYLRQKLKAIHADVTIEGEQGGDFTLVEVGD</sequence>
<name>A0ABV8CX89_9STRE</name>
<dbReference type="Proteomes" id="UP001595807">
    <property type="component" value="Unassembled WGS sequence"/>
</dbReference>
<dbReference type="PROSITE" id="PS50110">
    <property type="entry name" value="RESPONSE_REGULATORY"/>
    <property type="match status" value="1"/>
</dbReference>
<dbReference type="InterPro" id="IPR011006">
    <property type="entry name" value="CheY-like_superfamily"/>
</dbReference>
<dbReference type="Pfam" id="PF00072">
    <property type="entry name" value="Response_reg"/>
    <property type="match status" value="1"/>
</dbReference>
<dbReference type="EMBL" id="JBHRZV010000052">
    <property type="protein sequence ID" value="MFC3928771.1"/>
    <property type="molecule type" value="Genomic_DNA"/>
</dbReference>
<proteinExistence type="predicted"/>
<evidence type="ECO:0000256" key="6">
    <source>
        <dbReference type="PROSITE-ProRule" id="PRU00169"/>
    </source>
</evidence>
<dbReference type="RefSeq" id="WP_380427641.1">
    <property type="nucleotide sequence ID" value="NZ_JBHRZV010000052.1"/>
</dbReference>
<dbReference type="Gene3D" id="3.40.50.2300">
    <property type="match status" value="1"/>
</dbReference>
<dbReference type="InterPro" id="IPR016032">
    <property type="entry name" value="Sig_transdc_resp-reg_C-effctor"/>
</dbReference>
<feature type="domain" description="OmpR/PhoB-type" evidence="9">
    <location>
        <begin position="126"/>
        <end position="225"/>
    </location>
</feature>
<keyword evidence="11" id="KW-1185">Reference proteome</keyword>
<dbReference type="InterPro" id="IPR039420">
    <property type="entry name" value="WalR-like"/>
</dbReference>
<dbReference type="InterPro" id="IPR036388">
    <property type="entry name" value="WH-like_DNA-bd_sf"/>
</dbReference>
<dbReference type="CDD" id="cd00383">
    <property type="entry name" value="trans_reg_C"/>
    <property type="match status" value="1"/>
</dbReference>
<keyword evidence="5" id="KW-0804">Transcription</keyword>
<dbReference type="InterPro" id="IPR001867">
    <property type="entry name" value="OmpR/PhoB-type_DNA-bd"/>
</dbReference>
<keyword evidence="1 6" id="KW-0597">Phosphoprotein</keyword>
<evidence type="ECO:0000259" key="8">
    <source>
        <dbReference type="PROSITE" id="PS50110"/>
    </source>
</evidence>
<evidence type="ECO:0000256" key="3">
    <source>
        <dbReference type="ARBA" id="ARBA00023015"/>
    </source>
</evidence>
<organism evidence="10 11">
    <name type="scientific">Streptococcus caprae</name>
    <dbReference type="NCBI Taxonomy" id="1640501"/>
    <lineage>
        <taxon>Bacteria</taxon>
        <taxon>Bacillati</taxon>
        <taxon>Bacillota</taxon>
        <taxon>Bacilli</taxon>
        <taxon>Lactobacillales</taxon>
        <taxon>Streptococcaceae</taxon>
        <taxon>Streptococcus</taxon>
    </lineage>
</organism>
<comment type="caution">
    <text evidence="10">The sequence shown here is derived from an EMBL/GenBank/DDBJ whole genome shotgun (WGS) entry which is preliminary data.</text>
</comment>
<evidence type="ECO:0000256" key="7">
    <source>
        <dbReference type="PROSITE-ProRule" id="PRU01091"/>
    </source>
</evidence>
<dbReference type="Gene3D" id="1.10.10.10">
    <property type="entry name" value="Winged helix-like DNA-binding domain superfamily/Winged helix DNA-binding domain"/>
    <property type="match status" value="1"/>
</dbReference>
<evidence type="ECO:0000256" key="2">
    <source>
        <dbReference type="ARBA" id="ARBA00023012"/>
    </source>
</evidence>
<evidence type="ECO:0000256" key="5">
    <source>
        <dbReference type="ARBA" id="ARBA00023163"/>
    </source>
</evidence>
<dbReference type="Pfam" id="PF00486">
    <property type="entry name" value="Trans_reg_C"/>
    <property type="match status" value="1"/>
</dbReference>
<gene>
    <name evidence="10" type="ORF">ACFORF_09410</name>
</gene>
<keyword evidence="4 7" id="KW-0238">DNA-binding</keyword>
<accession>A0ABV8CX89</accession>
<evidence type="ECO:0000259" key="9">
    <source>
        <dbReference type="PROSITE" id="PS51755"/>
    </source>
</evidence>
<protein>
    <submittedName>
        <fullName evidence="10">Response regulator transcription factor</fullName>
    </submittedName>
</protein>
<evidence type="ECO:0000313" key="11">
    <source>
        <dbReference type="Proteomes" id="UP001595807"/>
    </source>
</evidence>
<keyword evidence="2" id="KW-0902">Two-component regulatory system</keyword>
<dbReference type="PROSITE" id="PS51755">
    <property type="entry name" value="OMPR_PHOB"/>
    <property type="match status" value="1"/>
</dbReference>
<dbReference type="PANTHER" id="PTHR48111:SF67">
    <property type="entry name" value="TRANSCRIPTIONAL REGULATORY PROTEIN TCTD"/>
    <property type="match status" value="1"/>
</dbReference>
<dbReference type="SMART" id="SM00862">
    <property type="entry name" value="Trans_reg_C"/>
    <property type="match status" value="1"/>
</dbReference>
<evidence type="ECO:0000313" key="10">
    <source>
        <dbReference type="EMBL" id="MFC3928771.1"/>
    </source>
</evidence>
<feature type="domain" description="Response regulatory" evidence="8">
    <location>
        <begin position="4"/>
        <end position="118"/>
    </location>
</feature>
<dbReference type="InterPro" id="IPR001789">
    <property type="entry name" value="Sig_transdc_resp-reg_receiver"/>
</dbReference>
<dbReference type="Gene3D" id="6.10.250.690">
    <property type="match status" value="1"/>
</dbReference>
<feature type="modified residue" description="4-aspartylphosphate" evidence="6">
    <location>
        <position position="53"/>
    </location>
</feature>
<dbReference type="SUPFAM" id="SSF46894">
    <property type="entry name" value="C-terminal effector domain of the bipartite response regulators"/>
    <property type="match status" value="1"/>
</dbReference>